<evidence type="ECO:0000259" key="15">
    <source>
        <dbReference type="PROSITE" id="PS50113"/>
    </source>
</evidence>
<keyword evidence="8" id="KW-0418">Kinase</keyword>
<dbReference type="InterPro" id="IPR035965">
    <property type="entry name" value="PAS-like_dom_sf"/>
</dbReference>
<dbReference type="PROSITE" id="PS50109">
    <property type="entry name" value="HIS_KIN"/>
    <property type="match status" value="1"/>
</dbReference>
<evidence type="ECO:0000256" key="6">
    <source>
        <dbReference type="ARBA" id="ARBA00022679"/>
    </source>
</evidence>
<comment type="subcellular location">
    <subcellularLocation>
        <location evidence="2">Cell membrane</location>
        <topology evidence="2">Multi-pass membrane protein</topology>
    </subcellularLocation>
</comment>
<dbReference type="Gene3D" id="1.10.287.130">
    <property type="match status" value="1"/>
</dbReference>
<evidence type="ECO:0000313" key="18">
    <source>
        <dbReference type="Proteomes" id="UP000812277"/>
    </source>
</evidence>
<proteinExistence type="predicted"/>
<dbReference type="PRINTS" id="PR00344">
    <property type="entry name" value="BCTRLSENSOR"/>
</dbReference>
<gene>
    <name evidence="17" type="ORF">K0T92_12665</name>
</gene>
<evidence type="ECO:0000256" key="11">
    <source>
        <dbReference type="ARBA" id="ARBA00023136"/>
    </source>
</evidence>
<organism evidence="17 18">
    <name type="scientific">Paenibacillus oenotherae</name>
    <dbReference type="NCBI Taxonomy" id="1435645"/>
    <lineage>
        <taxon>Bacteria</taxon>
        <taxon>Bacillati</taxon>
        <taxon>Bacillota</taxon>
        <taxon>Bacilli</taxon>
        <taxon>Bacillales</taxon>
        <taxon>Paenibacillaceae</taxon>
        <taxon>Paenibacillus</taxon>
    </lineage>
</organism>
<dbReference type="PROSITE" id="PS50113">
    <property type="entry name" value="PAC"/>
    <property type="match status" value="1"/>
</dbReference>
<dbReference type="InterPro" id="IPR003594">
    <property type="entry name" value="HATPase_dom"/>
</dbReference>
<dbReference type="Pfam" id="PF00989">
    <property type="entry name" value="PAS"/>
    <property type="match status" value="1"/>
</dbReference>
<evidence type="ECO:0000256" key="1">
    <source>
        <dbReference type="ARBA" id="ARBA00000085"/>
    </source>
</evidence>
<keyword evidence="12" id="KW-0812">Transmembrane</keyword>
<dbReference type="PROSITE" id="PS50885">
    <property type="entry name" value="HAMP"/>
    <property type="match status" value="1"/>
</dbReference>
<dbReference type="SUPFAM" id="SSF158472">
    <property type="entry name" value="HAMP domain-like"/>
    <property type="match status" value="1"/>
</dbReference>
<evidence type="ECO:0000256" key="4">
    <source>
        <dbReference type="ARBA" id="ARBA00022475"/>
    </source>
</evidence>
<dbReference type="EC" id="2.7.13.3" evidence="3"/>
<dbReference type="SMART" id="SM00387">
    <property type="entry name" value="HATPase_c"/>
    <property type="match status" value="1"/>
</dbReference>
<sequence length="545" mass="61152">MLANNPVILEITGFNSNLLGKEPIVDLPPAVTADDMFERPLAFGSYNYEESKQDMKDIGRAKEGEVVFRQAKLHDRDVMKSFVPIQEPSGMVVGIVLDKEPMMAVIEEQRINLIMISIILLVIVVFCIYWLSDLLIRPIRSILWKVNEVSFGRFDNSIEVNRKDELGQLAQRVNAMSKNLGVYMNKLKLAFEENRSMKEYLESFINQTTDAIHVVDLDGRITQVNRAFEQLFEYSADEALGNMLSLVPDHLIAEEQQTMEWLNSGKLLPARETIRVTKSGEWISVSVTTSPIRDKNGAIRAIASITRDMTSRNKMEELLRRSEKLTTVGQLAAGVAHEIRNPLTTLRGFLQLQLETSKFNSRHVDIMLSELDRINLIVGEFLILAKPQATRFEEKDVRFIFGDVISLLDSQAHLCDIVFETDFSTDSCLISCEENQLKQVFINVIKNAIEAMPQGGVIQVEIKRGRSGHVLVSITDEGIGIPEDIIPKLGDPFFTGKDTGTGLGIMVSQRIIQSHYGTMDIVSKVNVGTKVTISLPLLMEGHGDL</sequence>
<dbReference type="SUPFAM" id="SSF47384">
    <property type="entry name" value="Homodimeric domain of signal transducing histidine kinase"/>
    <property type="match status" value="1"/>
</dbReference>
<reference evidence="17 18" key="1">
    <citation type="submission" date="2021-07" db="EMBL/GenBank/DDBJ databases">
        <title>Paenibacillus radiodurans sp. nov., isolated from the southeastern edge of Tengger Desert.</title>
        <authorList>
            <person name="Zhang G."/>
        </authorList>
    </citation>
    <scope>NUCLEOTIDE SEQUENCE [LARGE SCALE GENOMIC DNA]</scope>
    <source>
        <strain evidence="17 18">DT7-4</strain>
    </source>
</reference>
<name>A0ABS7D752_9BACL</name>
<dbReference type="Gene3D" id="6.10.340.10">
    <property type="match status" value="1"/>
</dbReference>
<evidence type="ECO:0000256" key="2">
    <source>
        <dbReference type="ARBA" id="ARBA00004651"/>
    </source>
</evidence>
<keyword evidence="10" id="KW-0902">Two-component regulatory system</keyword>
<keyword evidence="18" id="KW-1185">Reference proteome</keyword>
<dbReference type="InterPro" id="IPR003661">
    <property type="entry name" value="HisK_dim/P_dom"/>
</dbReference>
<dbReference type="InterPro" id="IPR000700">
    <property type="entry name" value="PAS-assoc_C"/>
</dbReference>
<comment type="catalytic activity">
    <reaction evidence="1">
        <text>ATP + protein L-histidine = ADP + protein N-phospho-L-histidine.</text>
        <dbReference type="EC" id="2.7.13.3"/>
    </reaction>
</comment>
<evidence type="ECO:0000256" key="10">
    <source>
        <dbReference type="ARBA" id="ARBA00023012"/>
    </source>
</evidence>
<keyword evidence="11 12" id="KW-0472">Membrane</keyword>
<keyword evidence="5" id="KW-0597">Phosphoprotein</keyword>
<dbReference type="Proteomes" id="UP000812277">
    <property type="component" value="Unassembled WGS sequence"/>
</dbReference>
<dbReference type="InterPro" id="IPR004358">
    <property type="entry name" value="Sig_transdc_His_kin-like_C"/>
</dbReference>
<dbReference type="InterPro" id="IPR000014">
    <property type="entry name" value="PAS"/>
</dbReference>
<dbReference type="NCBIfam" id="TIGR00229">
    <property type="entry name" value="sensory_box"/>
    <property type="match status" value="1"/>
</dbReference>
<dbReference type="SUPFAM" id="SSF55874">
    <property type="entry name" value="ATPase domain of HSP90 chaperone/DNA topoisomerase II/histidine kinase"/>
    <property type="match status" value="1"/>
</dbReference>
<dbReference type="Pfam" id="PF00672">
    <property type="entry name" value="HAMP"/>
    <property type="match status" value="1"/>
</dbReference>
<evidence type="ECO:0000259" key="13">
    <source>
        <dbReference type="PROSITE" id="PS50109"/>
    </source>
</evidence>
<evidence type="ECO:0000256" key="12">
    <source>
        <dbReference type="SAM" id="Phobius"/>
    </source>
</evidence>
<dbReference type="SMART" id="SM00388">
    <property type="entry name" value="HisKA"/>
    <property type="match status" value="1"/>
</dbReference>
<dbReference type="Gene3D" id="3.30.450.20">
    <property type="entry name" value="PAS domain"/>
    <property type="match status" value="1"/>
</dbReference>
<dbReference type="Pfam" id="PF00512">
    <property type="entry name" value="HisKA"/>
    <property type="match status" value="1"/>
</dbReference>
<evidence type="ECO:0000256" key="5">
    <source>
        <dbReference type="ARBA" id="ARBA00022553"/>
    </source>
</evidence>
<feature type="domain" description="PAS" evidence="14">
    <location>
        <begin position="197"/>
        <end position="260"/>
    </location>
</feature>
<comment type="caution">
    <text evidence="17">The sequence shown here is derived from an EMBL/GenBank/DDBJ whole genome shotgun (WGS) entry which is preliminary data.</text>
</comment>
<dbReference type="CDD" id="cd06225">
    <property type="entry name" value="HAMP"/>
    <property type="match status" value="1"/>
</dbReference>
<dbReference type="EMBL" id="JAHZIJ010000007">
    <property type="protein sequence ID" value="MBW7475603.1"/>
    <property type="molecule type" value="Genomic_DNA"/>
</dbReference>
<evidence type="ECO:0000256" key="7">
    <source>
        <dbReference type="ARBA" id="ARBA00022741"/>
    </source>
</evidence>
<dbReference type="InterPro" id="IPR005467">
    <property type="entry name" value="His_kinase_dom"/>
</dbReference>
<dbReference type="InterPro" id="IPR036890">
    <property type="entry name" value="HATPase_C_sf"/>
</dbReference>
<feature type="domain" description="Histidine kinase" evidence="13">
    <location>
        <begin position="334"/>
        <end position="539"/>
    </location>
</feature>
<dbReference type="SUPFAM" id="SSF55785">
    <property type="entry name" value="PYP-like sensor domain (PAS domain)"/>
    <property type="match status" value="1"/>
</dbReference>
<dbReference type="InterPro" id="IPR036097">
    <property type="entry name" value="HisK_dim/P_sf"/>
</dbReference>
<feature type="domain" description="PAC" evidence="15">
    <location>
        <begin position="269"/>
        <end position="321"/>
    </location>
</feature>
<evidence type="ECO:0000256" key="8">
    <source>
        <dbReference type="ARBA" id="ARBA00022777"/>
    </source>
</evidence>
<accession>A0ABS7D752</accession>
<keyword evidence="9" id="KW-0067">ATP-binding</keyword>
<keyword evidence="7" id="KW-0547">Nucleotide-binding</keyword>
<dbReference type="PANTHER" id="PTHR43065:SF34">
    <property type="entry name" value="SPORULATION KINASE A"/>
    <property type="match status" value="1"/>
</dbReference>
<keyword evidence="4" id="KW-1003">Cell membrane</keyword>
<evidence type="ECO:0000259" key="16">
    <source>
        <dbReference type="PROSITE" id="PS50885"/>
    </source>
</evidence>
<dbReference type="PANTHER" id="PTHR43065">
    <property type="entry name" value="SENSOR HISTIDINE KINASE"/>
    <property type="match status" value="1"/>
</dbReference>
<feature type="domain" description="HAMP" evidence="16">
    <location>
        <begin position="133"/>
        <end position="185"/>
    </location>
</feature>
<evidence type="ECO:0000256" key="9">
    <source>
        <dbReference type="ARBA" id="ARBA00022840"/>
    </source>
</evidence>
<protein>
    <recommendedName>
        <fullName evidence="3">histidine kinase</fullName>
        <ecNumber evidence="3">2.7.13.3</ecNumber>
    </recommendedName>
</protein>
<feature type="transmembrane region" description="Helical" evidence="12">
    <location>
        <begin position="111"/>
        <end position="131"/>
    </location>
</feature>
<evidence type="ECO:0000256" key="3">
    <source>
        <dbReference type="ARBA" id="ARBA00012438"/>
    </source>
</evidence>
<dbReference type="SMART" id="SM00304">
    <property type="entry name" value="HAMP"/>
    <property type="match status" value="1"/>
</dbReference>
<dbReference type="Pfam" id="PF02518">
    <property type="entry name" value="HATPase_c"/>
    <property type="match status" value="1"/>
</dbReference>
<dbReference type="InterPro" id="IPR013767">
    <property type="entry name" value="PAS_fold"/>
</dbReference>
<keyword evidence="12" id="KW-1133">Transmembrane helix</keyword>
<dbReference type="SMART" id="SM00091">
    <property type="entry name" value="PAS"/>
    <property type="match status" value="1"/>
</dbReference>
<dbReference type="CDD" id="cd00130">
    <property type="entry name" value="PAS"/>
    <property type="match status" value="1"/>
</dbReference>
<dbReference type="PROSITE" id="PS50112">
    <property type="entry name" value="PAS"/>
    <property type="match status" value="1"/>
</dbReference>
<keyword evidence="6" id="KW-0808">Transferase</keyword>
<dbReference type="Gene3D" id="3.30.565.10">
    <property type="entry name" value="Histidine kinase-like ATPase, C-terminal domain"/>
    <property type="match status" value="1"/>
</dbReference>
<dbReference type="InterPro" id="IPR003660">
    <property type="entry name" value="HAMP_dom"/>
</dbReference>
<evidence type="ECO:0000259" key="14">
    <source>
        <dbReference type="PROSITE" id="PS50112"/>
    </source>
</evidence>
<dbReference type="CDD" id="cd00082">
    <property type="entry name" value="HisKA"/>
    <property type="match status" value="1"/>
</dbReference>
<evidence type="ECO:0000313" key="17">
    <source>
        <dbReference type="EMBL" id="MBW7475603.1"/>
    </source>
</evidence>